<gene>
    <name evidence="13" type="ORF">KVV02_002672</name>
</gene>
<keyword evidence="5" id="KW-0808">Transferase</keyword>
<dbReference type="PANTHER" id="PTHR21483:SF18">
    <property type="entry name" value="RNA POLYMERASE II-ASSOCIATED PROTEIN 1"/>
    <property type="match status" value="1"/>
</dbReference>
<dbReference type="PANTHER" id="PTHR21483">
    <property type="entry name" value="RNA POLYMERASE II-ASSOCIATED PROTEIN 1"/>
    <property type="match status" value="1"/>
</dbReference>
<dbReference type="Pfam" id="PF08620">
    <property type="entry name" value="RPAP1_C"/>
    <property type="match status" value="1"/>
</dbReference>
<feature type="domain" description="RPAP1/MINIYO-like TPR repeats" evidence="12">
    <location>
        <begin position="2535"/>
        <end position="2648"/>
    </location>
</feature>
<reference evidence="13" key="1">
    <citation type="submission" date="2021-07" db="EMBL/GenBank/DDBJ databases">
        <title>Draft genome of Mortierella alpina, strain LL118, isolated from an aspen leaf litter sample.</title>
        <authorList>
            <person name="Yang S."/>
            <person name="Vinatzer B.A."/>
        </authorList>
    </citation>
    <scope>NUCLEOTIDE SEQUENCE</scope>
    <source>
        <strain evidence="13">LL118</strain>
    </source>
</reference>
<feature type="compositionally biased region" description="Polar residues" evidence="9">
    <location>
        <begin position="1155"/>
        <end position="1166"/>
    </location>
</feature>
<dbReference type="InterPro" id="IPR013929">
    <property type="entry name" value="RPAP1_C"/>
</dbReference>
<dbReference type="Proteomes" id="UP000717515">
    <property type="component" value="Unassembled WGS sequence"/>
</dbReference>
<keyword evidence="8" id="KW-0539">Nucleus</keyword>
<dbReference type="Pfam" id="PF05891">
    <property type="entry name" value="Methyltransf_PK"/>
    <property type="match status" value="2"/>
</dbReference>
<proteinExistence type="inferred from homology"/>
<evidence type="ECO:0000313" key="14">
    <source>
        <dbReference type="Proteomes" id="UP000717515"/>
    </source>
</evidence>
<evidence type="ECO:0000256" key="9">
    <source>
        <dbReference type="SAM" id="MobiDB-lite"/>
    </source>
</evidence>
<evidence type="ECO:0000256" key="4">
    <source>
        <dbReference type="ARBA" id="ARBA00022603"/>
    </source>
</evidence>
<feature type="region of interest" description="Disordered" evidence="9">
    <location>
        <begin position="2656"/>
        <end position="2689"/>
    </location>
</feature>
<comment type="caution">
    <text evidence="13">The sequence shown here is derived from an EMBL/GenBank/DDBJ whole genome shotgun (WGS) entry which is preliminary data.</text>
</comment>
<evidence type="ECO:0000256" key="6">
    <source>
        <dbReference type="ARBA" id="ARBA00022691"/>
    </source>
</evidence>
<dbReference type="GO" id="GO:0008276">
    <property type="term" value="F:protein methyltransferase activity"/>
    <property type="evidence" value="ECO:0007669"/>
    <property type="project" value="UniProtKB-ARBA"/>
</dbReference>
<dbReference type="InterPro" id="IPR057989">
    <property type="entry name" value="TPR_RPAP1/MINIYO-like"/>
</dbReference>
<feature type="region of interest" description="Disordered" evidence="9">
    <location>
        <begin position="1226"/>
        <end position="1249"/>
    </location>
</feature>
<feature type="compositionally biased region" description="Low complexity" evidence="9">
    <location>
        <begin position="1467"/>
        <end position="1481"/>
    </location>
</feature>
<feature type="domain" description="RPAP1 C-terminal" evidence="10">
    <location>
        <begin position="1656"/>
        <end position="1718"/>
    </location>
</feature>
<evidence type="ECO:0000256" key="2">
    <source>
        <dbReference type="ARBA" id="ARBA00009059"/>
    </source>
</evidence>
<evidence type="ECO:0000256" key="7">
    <source>
        <dbReference type="ARBA" id="ARBA00023163"/>
    </source>
</evidence>
<feature type="compositionally biased region" description="Gly residues" evidence="9">
    <location>
        <begin position="239"/>
        <end position="272"/>
    </location>
</feature>
<keyword evidence="4" id="KW-0489">Methyltransferase</keyword>
<feature type="compositionally biased region" description="Low complexity" evidence="9">
    <location>
        <begin position="595"/>
        <end position="615"/>
    </location>
</feature>
<name>A0A9P8D2E7_MORAP</name>
<feature type="region of interest" description="Disordered" evidence="9">
    <location>
        <begin position="2452"/>
        <end position="2486"/>
    </location>
</feature>
<feature type="compositionally biased region" description="Basic and acidic residues" evidence="9">
    <location>
        <begin position="454"/>
        <end position="464"/>
    </location>
</feature>
<sequence>MIRRLLFQPRYGLHRSSSTHHAPAPIIMRSFVKAVGLAAIATFAIVAHAQTDGLTNGVSNSAGEPFKDTYNSLNYLAEGPFAPLSVRNTLPPLVARSDSLEKRQSSCPVGYGDCRNGKCCPSNQLCSVAAGGCCPSNLGYTCGGQYCCPYSYCTSDGHCGCSSASETRCGDTCCYYGCNASGGCACPSAYPTACSDGKTCCPAGATCVAGGKCSGGGGGGGTFPSLPSLTSAAPQPTTGSGGSGSGGSGSGGSGSGGSGSGGSGSGGSGSGGPTSVELPSGGVREYTSGAMAAFVGMAAVFAAHYDTAPRHNRPPEATIPPSNPAVMQPALFSSVRTNISHLPRSVSPHLASPTSPASASSSIRSLSPSRHSSSPHLRSRSSSPTPRRFASVLAYHPSPPPDSNHSHHKRRVASSENLPRSLGREQEPNEPSDQLCQKESDDQDESPSRIAVRNLEESWKRFELEASASSSPSSSPSLVSTQGTFGSSSPSPLSKPPYRELIECTSLKETSEVQGKQSQESHSKKKNTQEDMDASGGSRIPPATVAAAHEHHRQVPQDQRSGFLVSSEARLILDLPSLLGKDPNMIPDVLAMPVPLQSSRPPGSSSTSSPLLSSLDAKAESTAKAMTKRYAAKNLNMTETEAHRMVQVMAAEIVALHEEREAMLQKMQLAKEEMLEAARLLRMKADLAAGEREREITAADASSGEAEEMQDMSMSMPRSTEKAGDDSDSDEQSFNRVSLKVGRRRGESCYIAIYVRFMAYYMRWQINLHVLDCRDKLSRTSISINIFGVPDILASSASEPSESWPLSCPAPTESPTWYTDAEKYWDTVPATINGMLGGLGQLARPDAVSSLRFLSEFVNPPATSSASSILNPLSDSAATSTVADAASKPTSAKRQKLPLPGSGPSHVLDCGAGIGRVTKQVLTKAFDHVDLVENSAAFVKQAKEEYLKGEIEAGKVGEVRCSGLQNVQFEGTAWEGRFDVIWCQWVLGHLTEDDLIAFFHRCKKGLKPNGLIFIKENNAKIGIVVDEEDSSMTRSDQVWKDMFQKAGLRLLREEVQKGFPSGLFAVKINKDDNGSFVGSNKAKVATADTSPPDDDHDVVIATVVLAEDIAAAVVCVVCVSPHQPALTILTPVSLTCLDESTPRYCLIHPQPNPPTRQTLNPMSDWSTGPMDDDRRRREHERVVRQRQQAAETEDDLLAMQEDFYKGADRPAASVVRVQRPTLINSSIRTTTFQDDDDDDDDDDIPPPLEKDVVTLDGDDLPVHPPNIEAAHAKLRGGSRFLQDRSNKGPRTHFQTVGERFEINFDDHDAEHRDNEESAASAAATGDEFETEEETLKRLDRAGASMGQILNEVLEKPVVEAVAPVAATTTYGSLDPATRPNKAGVKGKSLFAQRLAKAQGQATSSTLPSTSKTASSDPAAAAQQDKDDIPASASFAALSSRGTAHKLSMVGMPNPDDAKPVKPALRPATKSSALSSSHIAQSDHASLPPKPAAQLHSVLKKIPDSPHSTLTEQIDEENKQKLAQMSQAEIEEQRAELMRNLDPELIKKLLKRNTVQRRVSFSEGVKVEDKVVNIHDIKLGREHSAFQAKRHEEQEGDHPLALKKKYYSDVPAEPEKLEWMGIEEEAGASTRSAPGKSVAPGPQPYTVQEEDPAAAHFRFDFSGRIINGQETPVHLGLHHHGIEPTQAGYTLSELLHLIRSTVPSQRILPLNIVAKVLINCRDPAYEPFEVRSGILRWLLDTLRAPVYLRAALDDKTDSGLVAAINVICAWVRPQAKMGQPEDVWESLDLLDRGYERINFAFKYQNVTRFANMELKPDTLQSSQEQGTEDEETIAAHAILASKDPVDGLLAMNVIPRLRYILDVCQLPALANSQVLDILLTLVKTHPEAANRVFECEGMISTLVRQFGAISWPSEKNDLELGCTVKAISILDTVIRSSKKLASAVIEMGHLDPLLRFLVVTPEATAENRQSFVIQTQILKLFRSLSAYGLYCNVLGDSLQSFLLQDVAQTISDSCKENLDPTVRAFLSRKLAAFFQLVTAWTHAAADVHRTVPEHSLCWAQAAAFLDLALDGVAQWRQAAQFRTGDTDHTLLVASAVRYISTWARYLSTNPPDNTQVLERVWEAVKFQDWVKSDAFKNVHTRLSLLLSEVPELSEVPLPHIGVTMNNPSALSGIASTLFEVSLYSEYLNSHLTAMYHLARLTSAPEFILQQTIQTLVAEPVFGLIERVTKYELAIQDKIPAVLPTWMAFISRHGVYLVAHWLTAMDVLVYQQDPDNSSHIKLTFFPLFQVTALSLLQIVLPGDECLSRDVLIKILFNPQLLSKLLSNNTKQITVVKRILEPLYLQCFIGSSQDLKRSQHLWSHDGRGIDSLVMNYGGITGQPLFNWLFYPIELLFKSRLTYVEESGTLIAATSVVHCTLDFVYSLLQTLDGISFELIYMAALKVLALEGEKEPARQLDEDDMNGSGQKSGGDQDEDGEEDEDEEEDGFMDQEVDATINRLLDHFSTRGDCELVRDGSQGLNTLSEKTLSLLTAPLPFSQFLKNFMENSFVTGTLLQYQPTAARLLFPAMVMSSELQRLIWYESFNFLGSMTTKWEELDAGTLRSLIQDDHGLVTTEVLQFYLKAVVTGRVIKQRNPAMYWIAVHHLARAVFGPIKMPMPGPSSSRGSSRASTASASSGAVGQETELSTKEKAALEERRGIVKVIVEGAKSEELLRDWIQYDGRNYEQASSAIAALTNTLSTLASSSPSSAAASSDRDVVPTRITTSISVPASLSGSVPQTPTSPITRSPSRPLSLLSTSASFPAMGSFDYLNSDNILTPPECFRERRQLMVKARMDWILGIVGESGLDRVENAMLAGVPTPVGSGHGRAPSSSGPGASMYGGLRR</sequence>
<feature type="compositionally biased region" description="Low complexity" evidence="9">
    <location>
        <begin position="466"/>
        <end position="477"/>
    </location>
</feature>
<evidence type="ECO:0000259" key="11">
    <source>
        <dbReference type="Pfam" id="PF08621"/>
    </source>
</evidence>
<feature type="region of interest" description="Disordered" evidence="9">
    <location>
        <begin position="1445"/>
        <end position="1490"/>
    </location>
</feature>
<feature type="region of interest" description="Disordered" evidence="9">
    <location>
        <begin position="1310"/>
        <end position="1330"/>
    </location>
</feature>
<dbReference type="InterPro" id="IPR008576">
    <property type="entry name" value="MeTrfase_NTM1"/>
</dbReference>
<dbReference type="GO" id="GO:0006366">
    <property type="term" value="P:transcription by RNA polymerase II"/>
    <property type="evidence" value="ECO:0007669"/>
    <property type="project" value="InterPro"/>
</dbReference>
<dbReference type="InterPro" id="IPR013930">
    <property type="entry name" value="RPAP1_N"/>
</dbReference>
<dbReference type="Gene3D" id="3.40.50.150">
    <property type="entry name" value="Vaccinia Virus protein VP39"/>
    <property type="match status" value="1"/>
</dbReference>
<keyword evidence="6" id="KW-0949">S-adenosyl-L-methionine</keyword>
<feature type="compositionally biased region" description="Acidic residues" evidence="9">
    <location>
        <begin position="2470"/>
        <end position="2486"/>
    </location>
</feature>
<comment type="subcellular location">
    <subcellularLocation>
        <location evidence="1">Nucleus</location>
    </subcellularLocation>
</comment>
<feature type="region of interest" description="Disordered" evidence="9">
    <location>
        <begin position="2769"/>
        <end position="2790"/>
    </location>
</feature>
<feature type="domain" description="RPAP1 N-terminal" evidence="11">
    <location>
        <begin position="1511"/>
        <end position="1552"/>
    </location>
</feature>
<dbReference type="GO" id="GO:0032259">
    <property type="term" value="P:methylation"/>
    <property type="evidence" value="ECO:0007669"/>
    <property type="project" value="UniProtKB-KW"/>
</dbReference>
<feature type="compositionally biased region" description="Polar residues" evidence="9">
    <location>
        <begin position="225"/>
        <end position="238"/>
    </location>
</feature>
<feature type="compositionally biased region" description="Low complexity" evidence="9">
    <location>
        <begin position="2778"/>
        <end position="2790"/>
    </location>
</feature>
<feature type="region of interest" description="Disordered" evidence="9">
    <location>
        <begin position="692"/>
        <end position="734"/>
    </location>
</feature>
<evidence type="ECO:0000256" key="1">
    <source>
        <dbReference type="ARBA" id="ARBA00004123"/>
    </source>
</evidence>
<feature type="region of interest" description="Disordered" evidence="9">
    <location>
        <begin position="224"/>
        <end position="282"/>
    </location>
</feature>
<feature type="region of interest" description="Disordered" evidence="9">
    <location>
        <begin position="1148"/>
        <end position="1179"/>
    </location>
</feature>
<feature type="region of interest" description="Disordered" evidence="9">
    <location>
        <begin position="2858"/>
        <end position="2883"/>
    </location>
</feature>
<feature type="compositionally biased region" description="Low complexity" evidence="9">
    <location>
        <begin position="2660"/>
        <end position="2677"/>
    </location>
</feature>
<feature type="compositionally biased region" description="Low complexity" evidence="9">
    <location>
        <begin position="347"/>
        <end position="388"/>
    </location>
</feature>
<evidence type="ECO:0000313" key="13">
    <source>
        <dbReference type="EMBL" id="KAG9327219.1"/>
    </source>
</evidence>
<feature type="compositionally biased region" description="Acidic residues" evidence="9">
    <location>
        <begin position="1233"/>
        <end position="1244"/>
    </location>
</feature>
<evidence type="ECO:0000259" key="12">
    <source>
        <dbReference type="Pfam" id="PF25766"/>
    </source>
</evidence>
<feature type="region of interest" description="Disordered" evidence="9">
    <location>
        <begin position="1395"/>
        <end position="1427"/>
    </location>
</feature>
<evidence type="ECO:0000259" key="10">
    <source>
        <dbReference type="Pfam" id="PF08620"/>
    </source>
</evidence>
<evidence type="ECO:0000256" key="8">
    <source>
        <dbReference type="ARBA" id="ARBA00023242"/>
    </source>
</evidence>
<dbReference type="InterPro" id="IPR029063">
    <property type="entry name" value="SAM-dependent_MTases_sf"/>
</dbReference>
<comment type="similarity">
    <text evidence="3">Belongs to the RPAP1 family.</text>
</comment>
<feature type="region of interest" description="Disordered" evidence="9">
    <location>
        <begin position="593"/>
        <end position="617"/>
    </location>
</feature>
<feature type="compositionally biased region" description="Low complexity" evidence="9">
    <location>
        <begin position="2865"/>
        <end position="2883"/>
    </location>
</feature>
<dbReference type="SUPFAM" id="SSF53335">
    <property type="entry name" value="S-adenosyl-L-methionine-dependent methyltransferases"/>
    <property type="match status" value="1"/>
</dbReference>
<comment type="similarity">
    <text evidence="2">Belongs to the methyltransferase superfamily. NTM1 family.</text>
</comment>
<accession>A0A9P8D2E7</accession>
<feature type="region of interest" description="Disordered" evidence="9">
    <location>
        <begin position="881"/>
        <end position="902"/>
    </location>
</feature>
<evidence type="ECO:0000256" key="5">
    <source>
        <dbReference type="ARBA" id="ARBA00022679"/>
    </source>
</evidence>
<evidence type="ECO:0000256" key="3">
    <source>
        <dbReference type="ARBA" id="ARBA00009953"/>
    </source>
</evidence>
<keyword evidence="7" id="KW-0804">Transcription</keyword>
<feature type="compositionally biased region" description="Low complexity" evidence="9">
    <location>
        <begin position="1407"/>
        <end position="1422"/>
    </location>
</feature>
<dbReference type="Pfam" id="PF08621">
    <property type="entry name" value="RPAP1_N"/>
    <property type="match status" value="1"/>
</dbReference>
<feature type="region of interest" description="Disordered" evidence="9">
    <location>
        <begin position="344"/>
        <end position="561"/>
    </location>
</feature>
<protein>
    <submittedName>
        <fullName evidence="13">Uncharacterized protein</fullName>
    </submittedName>
</protein>
<dbReference type="Pfam" id="PF25766">
    <property type="entry name" value="TPR_RPAP1"/>
    <property type="match status" value="1"/>
</dbReference>
<dbReference type="EMBL" id="JAIFTL010000007">
    <property type="protein sequence ID" value="KAG9327219.1"/>
    <property type="molecule type" value="Genomic_DNA"/>
</dbReference>
<dbReference type="CDD" id="cd02440">
    <property type="entry name" value="AdoMet_MTases"/>
    <property type="match status" value="1"/>
</dbReference>
<dbReference type="InterPro" id="IPR039913">
    <property type="entry name" value="RPAP1/Rba50"/>
</dbReference>
<organism evidence="13 14">
    <name type="scientific">Mortierella alpina</name>
    <name type="common">Oleaginous fungus</name>
    <name type="synonym">Mortierella renispora</name>
    <dbReference type="NCBI Taxonomy" id="64518"/>
    <lineage>
        <taxon>Eukaryota</taxon>
        <taxon>Fungi</taxon>
        <taxon>Fungi incertae sedis</taxon>
        <taxon>Mucoromycota</taxon>
        <taxon>Mortierellomycotina</taxon>
        <taxon>Mortierellomycetes</taxon>
        <taxon>Mortierellales</taxon>
        <taxon>Mortierellaceae</taxon>
        <taxon>Mortierella</taxon>
    </lineage>
</organism>